<feature type="region of interest" description="Disordered" evidence="1">
    <location>
        <begin position="68"/>
        <end position="90"/>
    </location>
</feature>
<dbReference type="EMBL" id="CAJVPL010010615">
    <property type="protein sequence ID" value="CAG8681571.1"/>
    <property type="molecule type" value="Genomic_DNA"/>
</dbReference>
<feature type="non-terminal residue" evidence="2">
    <location>
        <position position="1"/>
    </location>
</feature>
<gene>
    <name evidence="2" type="ORF">AGERDE_LOCUS12696</name>
</gene>
<feature type="non-terminal residue" evidence="2">
    <location>
        <position position="90"/>
    </location>
</feature>
<feature type="region of interest" description="Disordered" evidence="1">
    <location>
        <begin position="1"/>
        <end position="20"/>
    </location>
</feature>
<dbReference type="Proteomes" id="UP000789831">
    <property type="component" value="Unassembled WGS sequence"/>
</dbReference>
<proteinExistence type="predicted"/>
<organism evidence="2 3">
    <name type="scientific">Ambispora gerdemannii</name>
    <dbReference type="NCBI Taxonomy" id="144530"/>
    <lineage>
        <taxon>Eukaryota</taxon>
        <taxon>Fungi</taxon>
        <taxon>Fungi incertae sedis</taxon>
        <taxon>Mucoromycota</taxon>
        <taxon>Glomeromycotina</taxon>
        <taxon>Glomeromycetes</taxon>
        <taxon>Archaeosporales</taxon>
        <taxon>Ambisporaceae</taxon>
        <taxon>Ambispora</taxon>
    </lineage>
</organism>
<reference evidence="2" key="1">
    <citation type="submission" date="2021-06" db="EMBL/GenBank/DDBJ databases">
        <authorList>
            <person name="Kallberg Y."/>
            <person name="Tangrot J."/>
            <person name="Rosling A."/>
        </authorList>
    </citation>
    <scope>NUCLEOTIDE SEQUENCE</scope>
    <source>
        <strain evidence="2">MT106</strain>
    </source>
</reference>
<comment type="caution">
    <text evidence="2">The sequence shown here is derived from an EMBL/GenBank/DDBJ whole genome shotgun (WGS) entry which is preliminary data.</text>
</comment>
<keyword evidence="3" id="KW-1185">Reference proteome</keyword>
<sequence length="90" mass="10117">NESTTSELAGYTTSNDITSDMDTEINNNIITTSLSNIENQTILTFNSSKPNLTLHDKCADNLNLHSSIHNPENWNPKNQHQQISSSEWEI</sequence>
<evidence type="ECO:0000256" key="1">
    <source>
        <dbReference type="SAM" id="MobiDB-lite"/>
    </source>
</evidence>
<evidence type="ECO:0000313" key="2">
    <source>
        <dbReference type="EMBL" id="CAG8681571.1"/>
    </source>
</evidence>
<evidence type="ECO:0000313" key="3">
    <source>
        <dbReference type="Proteomes" id="UP000789831"/>
    </source>
</evidence>
<name>A0A9N9EQT6_9GLOM</name>
<protein>
    <submittedName>
        <fullName evidence="2">2811_t:CDS:1</fullName>
    </submittedName>
</protein>
<dbReference type="AlphaFoldDB" id="A0A9N9EQT6"/>
<accession>A0A9N9EQT6</accession>